<organism evidence="8 9">
    <name type="scientific">Triparma columacea</name>
    <dbReference type="NCBI Taxonomy" id="722753"/>
    <lineage>
        <taxon>Eukaryota</taxon>
        <taxon>Sar</taxon>
        <taxon>Stramenopiles</taxon>
        <taxon>Ochrophyta</taxon>
        <taxon>Bolidophyceae</taxon>
        <taxon>Parmales</taxon>
        <taxon>Triparmaceae</taxon>
        <taxon>Triparma</taxon>
    </lineage>
</organism>
<dbReference type="PROSITE" id="PS50294">
    <property type="entry name" value="WD_REPEATS_REGION"/>
    <property type="match status" value="3"/>
</dbReference>
<dbReference type="InterPro" id="IPR015943">
    <property type="entry name" value="WD40/YVTN_repeat-like_dom_sf"/>
</dbReference>
<dbReference type="OrthoDB" id="3142434at2759"/>
<evidence type="ECO:0000256" key="1">
    <source>
        <dbReference type="ARBA" id="ARBA00004604"/>
    </source>
</evidence>
<gene>
    <name evidence="8" type="ORF">TrCOL_g3992</name>
</gene>
<dbReference type="InterPro" id="IPR019775">
    <property type="entry name" value="WD40_repeat_CS"/>
</dbReference>
<keyword evidence="4" id="KW-0677">Repeat</keyword>
<dbReference type="GO" id="GO:0032040">
    <property type="term" value="C:small-subunit processome"/>
    <property type="evidence" value="ECO:0007669"/>
    <property type="project" value="TreeGrafter"/>
</dbReference>
<comment type="subcellular location">
    <subcellularLocation>
        <location evidence="1">Nucleus</location>
        <location evidence="1">Nucleolus</location>
    </subcellularLocation>
</comment>
<dbReference type="GO" id="GO:0000028">
    <property type="term" value="P:ribosomal small subunit assembly"/>
    <property type="evidence" value="ECO:0007669"/>
    <property type="project" value="TreeGrafter"/>
</dbReference>
<dbReference type="SUPFAM" id="SSF50978">
    <property type="entry name" value="WD40 repeat-like"/>
    <property type="match status" value="1"/>
</dbReference>
<comment type="similarity">
    <text evidence="2">Belongs to the WD repeat PWP2 family.</text>
</comment>
<evidence type="ECO:0000259" key="7">
    <source>
        <dbReference type="Pfam" id="PF04003"/>
    </source>
</evidence>
<dbReference type="Pfam" id="PF00400">
    <property type="entry name" value="WD40"/>
    <property type="match status" value="6"/>
</dbReference>
<dbReference type="Gene3D" id="2.130.10.10">
    <property type="entry name" value="YVTN repeat-like/Quinoprotein amine dehydrogenase"/>
    <property type="match status" value="3"/>
</dbReference>
<dbReference type="AlphaFoldDB" id="A0A9W7GQC2"/>
<dbReference type="PROSITE" id="PS50082">
    <property type="entry name" value="WD_REPEATS_2"/>
    <property type="match status" value="4"/>
</dbReference>
<dbReference type="EMBL" id="BRYA01000426">
    <property type="protein sequence ID" value="GMI48773.1"/>
    <property type="molecule type" value="Genomic_DNA"/>
</dbReference>
<dbReference type="InterPro" id="IPR007148">
    <property type="entry name" value="SSU_processome_Utp12"/>
</dbReference>
<comment type="caution">
    <text evidence="8">The sequence shown here is derived from an EMBL/GenBank/DDBJ whole genome shotgun (WGS) entry which is preliminary data.</text>
</comment>
<dbReference type="InterPro" id="IPR001680">
    <property type="entry name" value="WD40_rpt"/>
</dbReference>
<keyword evidence="3 6" id="KW-0853">WD repeat</keyword>
<dbReference type="InterPro" id="IPR011047">
    <property type="entry name" value="Quinoprotein_ADH-like_sf"/>
</dbReference>
<sequence>MSRFNFTLSKLCGTVHTGGNLEYVHYNKKQGDKKGDKNGDNTLLSIVGNRITKLDLLTPSITTLPMEARTSIKHTSHSPTSPLLLTVDSTNHCMLVNTVLNVCLHRMKFKNPVHDIKFSPTGKYFAVSTGRHLQVWLTPNLRRDFAPFVLHRTYTGHTDDVVHAAWSDDEDFISTSSSDNTVRVYMRDGSEGYVVRTLAGHRDGVVRTSWLEEEAGLTSVSKDGAVFEWRFNKPEEGGGRNYEDGTWNLEKKHYLKQEGARVMCAGESGGGKLLAVGFSSGVFGIYTMPGCLNVHTLSVGSRSVDSISLSIDGEWAAVGVGGTGQLLVWEWRSESYVLKQQSHGYQVNAMAYSPDGANAATGGEDGKVKLWSCGSGFCFVTFKEHNAPVKDVHWTNKGVVISASLDGTVRCYDTTRYRNFRTMASPTPTQFLSVTADGEGEIVAAGSSDGFQVYLWSMQTGKILDVLSGHSGPVCTLAFAPIGGILSSGAWDGSVKVWDVYKNNNVETLIHQRDVLSLDYRGDGKEIVTATSGGSLYFWDLDEGEVRSVIDGGRDIQGGRKENDRMTAENNASARHFTSVVYSADGKHVLAGGNSKYICIYHVASGILVKKFVVSHSRSLDGTLDKLNSKFAGSAYGEVPPDEEERVGVGAVTNIPGAKRQDTGERKSRQEVRTLRVAFSPGGNEFVAVTTEGMLIYRLDEDLSFDPIALTEDVTPNAVNNCVSRGMYGQALIMALLLNETPLIAAVVDGTPNASIALVCRSITRNHYVRFLQFLADEIAETPHVEFYLNWLQAFSKAHGSRIERGGSKYIHAIRAVTKSVKTREQELKHCLADNVYTLEWTKNSLEMALNKIEDANKV</sequence>
<accession>A0A9W7GQC2</accession>
<proteinExistence type="inferred from homology"/>
<dbReference type="Proteomes" id="UP001165065">
    <property type="component" value="Unassembled WGS sequence"/>
</dbReference>
<keyword evidence="9" id="KW-1185">Reference proteome</keyword>
<evidence type="ECO:0000256" key="2">
    <source>
        <dbReference type="ARBA" id="ARBA00010226"/>
    </source>
</evidence>
<dbReference type="GO" id="GO:0034388">
    <property type="term" value="C:Pwp2p-containing subcomplex of 90S preribosome"/>
    <property type="evidence" value="ECO:0007669"/>
    <property type="project" value="TreeGrafter"/>
</dbReference>
<dbReference type="GO" id="GO:0000462">
    <property type="term" value="P:maturation of SSU-rRNA from tricistronic rRNA transcript (SSU-rRNA, 5.8S rRNA, LSU-rRNA)"/>
    <property type="evidence" value="ECO:0007669"/>
    <property type="project" value="TreeGrafter"/>
</dbReference>
<evidence type="ECO:0000256" key="3">
    <source>
        <dbReference type="ARBA" id="ARBA00022574"/>
    </source>
</evidence>
<dbReference type="Pfam" id="PF04003">
    <property type="entry name" value="Utp12"/>
    <property type="match status" value="1"/>
</dbReference>
<dbReference type="CDD" id="cd00200">
    <property type="entry name" value="WD40"/>
    <property type="match status" value="1"/>
</dbReference>
<dbReference type="InterPro" id="IPR036322">
    <property type="entry name" value="WD40_repeat_dom_sf"/>
</dbReference>
<dbReference type="InterPro" id="IPR027145">
    <property type="entry name" value="PWP2"/>
</dbReference>
<dbReference type="SUPFAM" id="SSF50998">
    <property type="entry name" value="Quinoprotein alcohol dehydrogenase-like"/>
    <property type="match status" value="1"/>
</dbReference>
<evidence type="ECO:0000313" key="9">
    <source>
        <dbReference type="Proteomes" id="UP001165065"/>
    </source>
</evidence>
<feature type="domain" description="Small-subunit processome Utp12" evidence="7">
    <location>
        <begin position="739"/>
        <end position="843"/>
    </location>
</feature>
<keyword evidence="5" id="KW-0539">Nucleus</keyword>
<feature type="repeat" description="WD" evidence="6">
    <location>
        <begin position="508"/>
        <end position="549"/>
    </location>
</feature>
<dbReference type="PROSITE" id="PS00678">
    <property type="entry name" value="WD_REPEATS_1"/>
    <property type="match status" value="1"/>
</dbReference>
<dbReference type="PANTHER" id="PTHR19858:SF0">
    <property type="entry name" value="PERIODIC TRYPTOPHAN PROTEIN 2 HOMOLOG"/>
    <property type="match status" value="1"/>
</dbReference>
<name>A0A9W7GQC2_9STRA</name>
<feature type="repeat" description="WD" evidence="6">
    <location>
        <begin position="154"/>
        <end position="185"/>
    </location>
</feature>
<reference evidence="9" key="1">
    <citation type="journal article" date="2023" name="Commun. Biol.">
        <title>Genome analysis of Parmales, the sister group of diatoms, reveals the evolutionary specialization of diatoms from phago-mixotrophs to photoautotrophs.</title>
        <authorList>
            <person name="Ban H."/>
            <person name="Sato S."/>
            <person name="Yoshikawa S."/>
            <person name="Yamada K."/>
            <person name="Nakamura Y."/>
            <person name="Ichinomiya M."/>
            <person name="Sato N."/>
            <person name="Blanc-Mathieu R."/>
            <person name="Endo H."/>
            <person name="Kuwata A."/>
            <person name="Ogata H."/>
        </authorList>
    </citation>
    <scope>NUCLEOTIDE SEQUENCE [LARGE SCALE GENOMIC DNA]</scope>
</reference>
<dbReference type="SMART" id="SM00320">
    <property type="entry name" value="WD40"/>
    <property type="match status" value="11"/>
</dbReference>
<evidence type="ECO:0000313" key="8">
    <source>
        <dbReference type="EMBL" id="GMI48773.1"/>
    </source>
</evidence>
<feature type="repeat" description="WD" evidence="6">
    <location>
        <begin position="467"/>
        <end position="508"/>
    </location>
</feature>
<feature type="repeat" description="WD" evidence="6">
    <location>
        <begin position="340"/>
        <end position="372"/>
    </location>
</feature>
<protein>
    <recommendedName>
        <fullName evidence="7">Small-subunit processome Utp12 domain-containing protein</fullName>
    </recommendedName>
</protein>
<evidence type="ECO:0000256" key="5">
    <source>
        <dbReference type="ARBA" id="ARBA00023242"/>
    </source>
</evidence>
<evidence type="ECO:0000256" key="6">
    <source>
        <dbReference type="PROSITE-ProRule" id="PRU00221"/>
    </source>
</evidence>
<evidence type="ECO:0000256" key="4">
    <source>
        <dbReference type="ARBA" id="ARBA00022737"/>
    </source>
</evidence>
<dbReference type="PANTHER" id="PTHR19858">
    <property type="entry name" value="WD40 REPEAT PROTEIN"/>
    <property type="match status" value="1"/>
</dbReference>